<dbReference type="Gene3D" id="3.20.20.80">
    <property type="entry name" value="Glycosidases"/>
    <property type="match status" value="1"/>
</dbReference>
<dbReference type="AlphaFoldDB" id="A0A7J6VP04"/>
<dbReference type="InterPro" id="IPR003385">
    <property type="entry name" value="Glyco_hydro_77"/>
</dbReference>
<dbReference type="Pfam" id="PF02446">
    <property type="entry name" value="Glyco_hydro_77"/>
    <property type="match status" value="1"/>
</dbReference>
<organism evidence="9 10">
    <name type="scientific">Thalictrum thalictroides</name>
    <name type="common">Rue-anemone</name>
    <name type="synonym">Anemone thalictroides</name>
    <dbReference type="NCBI Taxonomy" id="46969"/>
    <lineage>
        <taxon>Eukaryota</taxon>
        <taxon>Viridiplantae</taxon>
        <taxon>Streptophyta</taxon>
        <taxon>Embryophyta</taxon>
        <taxon>Tracheophyta</taxon>
        <taxon>Spermatophyta</taxon>
        <taxon>Magnoliopsida</taxon>
        <taxon>Ranunculales</taxon>
        <taxon>Ranunculaceae</taxon>
        <taxon>Thalictroideae</taxon>
        <taxon>Thalictrum</taxon>
    </lineage>
</organism>
<keyword evidence="5 9" id="KW-0808">Transferase</keyword>
<evidence type="ECO:0000313" key="10">
    <source>
        <dbReference type="Proteomes" id="UP000554482"/>
    </source>
</evidence>
<dbReference type="GO" id="GO:0005975">
    <property type="term" value="P:carbohydrate metabolic process"/>
    <property type="evidence" value="ECO:0007669"/>
    <property type="project" value="InterPro"/>
</dbReference>
<name>A0A7J6VP04_THATH</name>
<evidence type="ECO:0000256" key="2">
    <source>
        <dbReference type="ARBA" id="ARBA00005684"/>
    </source>
</evidence>
<evidence type="ECO:0000256" key="5">
    <source>
        <dbReference type="ARBA" id="ARBA00022679"/>
    </source>
</evidence>
<dbReference type="PANTHER" id="PTHR32438">
    <property type="entry name" value="4-ALPHA-GLUCANOTRANSFERASE DPE1, CHLOROPLASTIC/AMYLOPLASTIC"/>
    <property type="match status" value="1"/>
</dbReference>
<dbReference type="EC" id="2.4.1.25" evidence="3"/>
<sequence length="136" mass="15400">MAVLQFAFGGDADNPHLPHNHEQDQVVYTGTHDNDTARGWWENLKQEEKSNVLEYLLLTDDDDISWKLIQVAVSSVAQTAVVPMQDILGLGSSARMNIPATQFGNWNWRIPSSLDFDGLEQEAKKLRNMLLMYGRI</sequence>
<dbReference type="SUPFAM" id="SSF51445">
    <property type="entry name" value="(Trans)glycosidases"/>
    <property type="match status" value="1"/>
</dbReference>
<gene>
    <name evidence="9" type="ORF">FRX31_024513</name>
</gene>
<evidence type="ECO:0000256" key="6">
    <source>
        <dbReference type="ARBA" id="ARBA00023277"/>
    </source>
</evidence>
<evidence type="ECO:0000256" key="4">
    <source>
        <dbReference type="ARBA" id="ARBA00022676"/>
    </source>
</evidence>
<dbReference type="PANTHER" id="PTHR32438:SF5">
    <property type="entry name" value="4-ALPHA-GLUCANOTRANSFERASE DPE1, CHLOROPLASTIC_AMYLOPLASTIC"/>
    <property type="match status" value="1"/>
</dbReference>
<evidence type="ECO:0000313" key="9">
    <source>
        <dbReference type="EMBL" id="KAF5185900.1"/>
    </source>
</evidence>
<evidence type="ECO:0000256" key="1">
    <source>
        <dbReference type="ARBA" id="ARBA00000439"/>
    </source>
</evidence>
<comment type="catalytic activity">
    <reaction evidence="1">
        <text>Transfers a segment of a (1-&gt;4)-alpha-D-glucan to a new position in an acceptor, which may be glucose or a (1-&gt;4)-alpha-D-glucan.</text>
        <dbReference type="EC" id="2.4.1.25"/>
    </reaction>
</comment>
<reference evidence="9 10" key="1">
    <citation type="submission" date="2020-06" db="EMBL/GenBank/DDBJ databases">
        <title>Transcriptomic and genomic resources for Thalictrum thalictroides and T. hernandezii: Facilitating candidate gene discovery in an emerging model plant lineage.</title>
        <authorList>
            <person name="Arias T."/>
            <person name="Riano-Pachon D.M."/>
            <person name="Di Stilio V.S."/>
        </authorList>
    </citation>
    <scope>NUCLEOTIDE SEQUENCE [LARGE SCALE GENOMIC DNA]</scope>
    <source>
        <strain evidence="10">cv. WT478/WT964</strain>
        <tissue evidence="9">Leaves</tissue>
    </source>
</reference>
<protein>
    <recommendedName>
        <fullName evidence="3">4-alpha-glucanotransferase</fullName>
        <ecNumber evidence="3">2.4.1.25</ecNumber>
    </recommendedName>
    <alternativeName>
        <fullName evidence="7">Amylomaltase</fullName>
    </alternativeName>
    <alternativeName>
        <fullName evidence="8">Disproportionating enzyme</fullName>
    </alternativeName>
</protein>
<accession>A0A7J6VP04</accession>
<keyword evidence="10" id="KW-1185">Reference proteome</keyword>
<keyword evidence="6" id="KW-0119">Carbohydrate metabolism</keyword>
<evidence type="ECO:0000256" key="3">
    <source>
        <dbReference type="ARBA" id="ARBA00012560"/>
    </source>
</evidence>
<keyword evidence="4" id="KW-0328">Glycosyltransferase</keyword>
<dbReference type="EMBL" id="JABWDY010030086">
    <property type="protein sequence ID" value="KAF5185900.1"/>
    <property type="molecule type" value="Genomic_DNA"/>
</dbReference>
<evidence type="ECO:0000256" key="8">
    <source>
        <dbReference type="ARBA" id="ARBA00031501"/>
    </source>
</evidence>
<proteinExistence type="inferred from homology"/>
<dbReference type="OrthoDB" id="6123450at2759"/>
<dbReference type="Proteomes" id="UP000554482">
    <property type="component" value="Unassembled WGS sequence"/>
</dbReference>
<dbReference type="GO" id="GO:0004134">
    <property type="term" value="F:4-alpha-glucanotransferase activity"/>
    <property type="evidence" value="ECO:0007669"/>
    <property type="project" value="UniProtKB-EC"/>
</dbReference>
<comment type="similarity">
    <text evidence="2">Belongs to the disproportionating enzyme family.</text>
</comment>
<dbReference type="InterPro" id="IPR017853">
    <property type="entry name" value="GH"/>
</dbReference>
<comment type="caution">
    <text evidence="9">The sequence shown here is derived from an EMBL/GenBank/DDBJ whole genome shotgun (WGS) entry which is preliminary data.</text>
</comment>
<evidence type="ECO:0000256" key="7">
    <source>
        <dbReference type="ARBA" id="ARBA00031423"/>
    </source>
</evidence>